<dbReference type="EMBL" id="CADEPI010000058">
    <property type="protein sequence ID" value="CAB3371029.1"/>
    <property type="molecule type" value="Genomic_DNA"/>
</dbReference>
<accession>A0A8S1CH55</accession>
<keyword evidence="2" id="KW-1185">Reference proteome</keyword>
<evidence type="ECO:0000313" key="1">
    <source>
        <dbReference type="EMBL" id="CAB3371029.1"/>
    </source>
</evidence>
<gene>
    <name evidence="1" type="ORF">CLODIP_2_CD08532</name>
</gene>
<dbReference type="AlphaFoldDB" id="A0A8S1CH55"/>
<protein>
    <submittedName>
        <fullName evidence="1">Uncharacterized protein</fullName>
    </submittedName>
</protein>
<organism evidence="1 2">
    <name type="scientific">Cloeon dipterum</name>
    <dbReference type="NCBI Taxonomy" id="197152"/>
    <lineage>
        <taxon>Eukaryota</taxon>
        <taxon>Metazoa</taxon>
        <taxon>Ecdysozoa</taxon>
        <taxon>Arthropoda</taxon>
        <taxon>Hexapoda</taxon>
        <taxon>Insecta</taxon>
        <taxon>Pterygota</taxon>
        <taxon>Palaeoptera</taxon>
        <taxon>Ephemeroptera</taxon>
        <taxon>Pisciforma</taxon>
        <taxon>Baetidae</taxon>
        <taxon>Cloeon</taxon>
    </lineage>
</organism>
<name>A0A8S1CH55_9INSE</name>
<proteinExistence type="predicted"/>
<sequence length="81" mass="9316">MCSCDQTNTTAPRTFFDADNNSVILEEKNVLCNFCVLEAKITSPLRNFSDEPWAHDYYAVYQTSDDDYSTTPRKKMKPLPI</sequence>
<comment type="caution">
    <text evidence="1">The sequence shown here is derived from an EMBL/GenBank/DDBJ whole genome shotgun (WGS) entry which is preliminary data.</text>
</comment>
<evidence type="ECO:0000313" key="2">
    <source>
        <dbReference type="Proteomes" id="UP000494165"/>
    </source>
</evidence>
<dbReference type="Proteomes" id="UP000494165">
    <property type="component" value="Unassembled WGS sequence"/>
</dbReference>
<reference evidence="1 2" key="1">
    <citation type="submission" date="2020-04" db="EMBL/GenBank/DDBJ databases">
        <authorList>
            <person name="Alioto T."/>
            <person name="Alioto T."/>
            <person name="Gomez Garrido J."/>
        </authorList>
    </citation>
    <scope>NUCLEOTIDE SEQUENCE [LARGE SCALE GENOMIC DNA]</scope>
</reference>